<feature type="compositionally biased region" description="Basic and acidic residues" evidence="1">
    <location>
        <begin position="408"/>
        <end position="424"/>
    </location>
</feature>
<comment type="caution">
    <text evidence="2">The sequence shown here is derived from an EMBL/GenBank/DDBJ whole genome shotgun (WGS) entry which is preliminary data.</text>
</comment>
<gene>
    <name evidence="2" type="ORF">CRENBAI_021722</name>
</gene>
<feature type="region of interest" description="Disordered" evidence="1">
    <location>
        <begin position="368"/>
        <end position="640"/>
    </location>
</feature>
<feature type="compositionally biased region" description="Acidic residues" evidence="1">
    <location>
        <begin position="597"/>
        <end position="606"/>
    </location>
</feature>
<feature type="compositionally biased region" description="Basic and acidic residues" evidence="1">
    <location>
        <begin position="522"/>
        <end position="536"/>
    </location>
</feature>
<proteinExistence type="predicted"/>
<organism evidence="2 3">
    <name type="scientific">Crenichthys baileyi</name>
    <name type="common">White River springfish</name>
    <dbReference type="NCBI Taxonomy" id="28760"/>
    <lineage>
        <taxon>Eukaryota</taxon>
        <taxon>Metazoa</taxon>
        <taxon>Chordata</taxon>
        <taxon>Craniata</taxon>
        <taxon>Vertebrata</taxon>
        <taxon>Euteleostomi</taxon>
        <taxon>Actinopterygii</taxon>
        <taxon>Neopterygii</taxon>
        <taxon>Teleostei</taxon>
        <taxon>Neoteleostei</taxon>
        <taxon>Acanthomorphata</taxon>
        <taxon>Ovalentaria</taxon>
        <taxon>Atherinomorphae</taxon>
        <taxon>Cyprinodontiformes</taxon>
        <taxon>Goodeidae</taxon>
        <taxon>Crenichthys</taxon>
    </lineage>
</organism>
<feature type="compositionally biased region" description="Acidic residues" evidence="1">
    <location>
        <begin position="510"/>
        <end position="521"/>
    </location>
</feature>
<dbReference type="Proteomes" id="UP001311232">
    <property type="component" value="Unassembled WGS sequence"/>
</dbReference>
<evidence type="ECO:0000256" key="1">
    <source>
        <dbReference type="SAM" id="MobiDB-lite"/>
    </source>
</evidence>
<feature type="compositionally biased region" description="Basic and acidic residues" evidence="1">
    <location>
        <begin position="462"/>
        <end position="488"/>
    </location>
</feature>
<dbReference type="EMBL" id="JAHHUM010002887">
    <property type="protein sequence ID" value="KAK5600425.1"/>
    <property type="molecule type" value="Genomic_DNA"/>
</dbReference>
<feature type="compositionally biased region" description="Polar residues" evidence="1">
    <location>
        <begin position="163"/>
        <end position="176"/>
    </location>
</feature>
<protein>
    <submittedName>
        <fullName evidence="2">Uncharacterized protein</fullName>
    </submittedName>
</protein>
<sequence>MAAPGENLLSVEHLNCMEQNTFAKQKELFIKESRGMQLQQHLQELKKREHSARQHNRQLLLQFERAQDTLKEMLAHNAAMKIIRMEYERYLEENIHRWQQQLQERKQASQKKFFPQQRMEDSLKPYLQINKHEVSTGTLDEPLISQDPSIRSPKCNAPAYPTEENSAYGQDNSSSYPHPESSWLTQAGMLPGYLRAPFQSQSPSLFPPPNFPYSHPLLLQHITSPLAHHQPWARPKVAGRAPPQYDNPCIDGIPHGSSGQLHTVEPSALRVTQILEEEDETSIVISKRVRSCDGRRCLSSELDVKPVRLSSGHTESSESSRDSSLTSREKKKREKKGRTKPSSSESERCGSQKSSRSEIVAAFCQVALGSEINSSSEEGDKTKSRRTKRGRGLNIGSTPSEKVAGELNRSEEDEKTDSLGEKVRSPGQDNGSETCRGDDGSDSDAIKSENRGEEMADEEVNTSEHEEEGKKNPGSGDEKIENKLKSEDGDVEEDKENNEVSPSRNQKEQEDMEDEEKDEEQSDKLENDDRENRKQDSVSSQNGDEDQSEGSEKIEEDEEGSSEEEDQLRSDEAEDSEDSIIFPQENRSKQMKNTPEEAAEDEEESEAQSSNRSSEESSDEENIENLLAPREPTNKNNYDAERVDSSEFFRGQISDDITRLDNTDRFMKLAQERLNSEEPEENVPPYRHTQHSTELRFTVLMFCMSADQRALQRMVMGAEKVIGVSLHSV</sequence>
<feature type="region of interest" description="Disordered" evidence="1">
    <location>
        <begin position="307"/>
        <end position="356"/>
    </location>
</feature>
<evidence type="ECO:0000313" key="3">
    <source>
        <dbReference type="Proteomes" id="UP001311232"/>
    </source>
</evidence>
<accession>A0AAV9QWT4</accession>
<evidence type="ECO:0000313" key="2">
    <source>
        <dbReference type="EMBL" id="KAK5600425.1"/>
    </source>
</evidence>
<feature type="compositionally biased region" description="Basic and acidic residues" evidence="1">
    <location>
        <begin position="435"/>
        <end position="454"/>
    </location>
</feature>
<name>A0AAV9QWT4_9TELE</name>
<feature type="compositionally biased region" description="Basic residues" evidence="1">
    <location>
        <begin position="329"/>
        <end position="339"/>
    </location>
</feature>
<dbReference type="AlphaFoldDB" id="A0AAV9QWT4"/>
<feature type="compositionally biased region" description="Acidic residues" evidence="1">
    <location>
        <begin position="543"/>
        <end position="578"/>
    </location>
</feature>
<feature type="region of interest" description="Disordered" evidence="1">
    <location>
        <begin position="137"/>
        <end position="180"/>
    </location>
</feature>
<reference evidence="2 3" key="1">
    <citation type="submission" date="2021-06" db="EMBL/GenBank/DDBJ databases">
        <authorList>
            <person name="Palmer J.M."/>
        </authorList>
    </citation>
    <scope>NUCLEOTIDE SEQUENCE [LARGE SCALE GENOMIC DNA]</scope>
    <source>
        <strain evidence="2 3">MEX-2019</strain>
        <tissue evidence="2">Muscle</tissue>
    </source>
</reference>
<keyword evidence="3" id="KW-1185">Reference proteome</keyword>